<evidence type="ECO:0000313" key="2">
    <source>
        <dbReference type="Proteomes" id="UP000694394"/>
    </source>
</evidence>
<organism evidence="1 2">
    <name type="scientific">Microcebus murinus</name>
    <name type="common">Gray mouse lemur</name>
    <name type="synonym">Lemur murinus</name>
    <dbReference type="NCBI Taxonomy" id="30608"/>
    <lineage>
        <taxon>Eukaryota</taxon>
        <taxon>Metazoa</taxon>
        <taxon>Chordata</taxon>
        <taxon>Craniata</taxon>
        <taxon>Vertebrata</taxon>
        <taxon>Euteleostomi</taxon>
        <taxon>Mammalia</taxon>
        <taxon>Eutheria</taxon>
        <taxon>Euarchontoglires</taxon>
        <taxon>Primates</taxon>
        <taxon>Strepsirrhini</taxon>
        <taxon>Lemuriformes</taxon>
        <taxon>Cheirogaleidae</taxon>
        <taxon>Microcebus</taxon>
    </lineage>
</organism>
<dbReference type="InterPro" id="IPR026677">
    <property type="entry name" value="Spata31g1-like"/>
</dbReference>
<dbReference type="Proteomes" id="UP000694394">
    <property type="component" value="Chromosome 10"/>
</dbReference>
<protein>
    <submittedName>
        <fullName evidence="1">Uncharacterized protein</fullName>
    </submittedName>
</protein>
<reference evidence="1" key="2">
    <citation type="submission" date="2025-08" db="UniProtKB">
        <authorList>
            <consortium name="Ensembl"/>
        </authorList>
    </citation>
    <scope>IDENTIFICATION</scope>
</reference>
<dbReference type="PANTHER" id="PTHR21777:SF0">
    <property type="entry name" value="RCG55159-LIKE"/>
    <property type="match status" value="1"/>
</dbReference>
<dbReference type="Ensembl" id="ENSMICT00000030255.2">
    <property type="protein sequence ID" value="ENSMICP00000036568.1"/>
    <property type="gene ID" value="ENSMICG00000027287.2"/>
</dbReference>
<accession>A0A8C5WB71</accession>
<sequence>MEWLLEDLLGAGGDTGLLWSQLTHALSCRYCGSSCLQSPGNLVTLFLFIVWQIRRWWQLGRLQQLHPWFSGDMTQGKVGDLFTIDVQTLGEC</sequence>
<keyword evidence="2" id="KW-1185">Reference proteome</keyword>
<evidence type="ECO:0000313" key="1">
    <source>
        <dbReference type="Ensembl" id="ENSMICP00000036568.1"/>
    </source>
</evidence>
<dbReference type="EMBL" id="ABDC03014777">
    <property type="status" value="NOT_ANNOTATED_CDS"/>
    <property type="molecule type" value="Genomic_DNA"/>
</dbReference>
<proteinExistence type="predicted"/>
<dbReference type="GeneTree" id="ENSGT00390000000748"/>
<reference evidence="1" key="1">
    <citation type="submission" date="2016-12" db="EMBL/GenBank/DDBJ databases">
        <title>Mouse lemur reference genome and diversity panel.</title>
        <authorList>
            <person name="Harris R."/>
            <person name="Larsen P."/>
            <person name="Liu Y."/>
            <person name="Hughes D.S."/>
            <person name="Murali S."/>
            <person name="Raveendran M."/>
            <person name="Korchina V."/>
            <person name="Wang M."/>
            <person name="Jhangiani S."/>
            <person name="Bandaranaike D."/>
            <person name="Bellair M."/>
            <person name="Blankenburg K."/>
            <person name="Chao H."/>
            <person name="Dahdouli M."/>
            <person name="Dinh H."/>
            <person name="Doddapaneni H."/>
            <person name="English A."/>
            <person name="Firestine M."/>
            <person name="Gnanaolivu R."/>
            <person name="Gross S."/>
            <person name="Hernandez B."/>
            <person name="Javaid M."/>
            <person name="Jayaseelan J."/>
            <person name="Jones J."/>
            <person name="Khan Z."/>
            <person name="Kovar C."/>
            <person name="Kurapati P."/>
            <person name="Le B."/>
            <person name="Lee S."/>
            <person name="Li M."/>
            <person name="Mathew T."/>
            <person name="Narasimhan A."/>
            <person name="Ngo D."/>
            <person name="Nguyen L."/>
            <person name="Okwuonu G."/>
            <person name="Ongeri F."/>
            <person name="Osuji N."/>
            <person name="Pu L.-L."/>
            <person name="Puazo M."/>
            <person name="Quiroz J."/>
            <person name="Raj R."/>
            <person name="Rajbhandari K."/>
            <person name="Reid J.G."/>
            <person name="Santibanez J."/>
            <person name="Sexton D."/>
            <person name="Skinner E."/>
            <person name="Vee V."/>
            <person name="Weissenberger G."/>
            <person name="Wu Y."/>
            <person name="Xin Y."/>
            <person name="Han Y."/>
            <person name="Campbell C."/>
            <person name="Brown A."/>
            <person name="Sullivan B."/>
            <person name="Shelton J."/>
            <person name="Brown S."/>
            <person name="Dudchenko O."/>
            <person name="Machol I."/>
            <person name="Durand N."/>
            <person name="Shamim M."/>
            <person name="Lieberman A."/>
            <person name="Muzny D.M."/>
            <person name="Richards S."/>
            <person name="Yoder A."/>
            <person name="Worley K.C."/>
            <person name="Rogers J."/>
            <person name="Gibbs R.A."/>
        </authorList>
    </citation>
    <scope>NUCLEOTIDE SEQUENCE [LARGE SCALE GENOMIC DNA]</scope>
</reference>
<dbReference type="AlphaFoldDB" id="A0A8C5WB71"/>
<dbReference type="PANTHER" id="PTHR21777">
    <property type="entry name" value="RCG55159-LIKE"/>
    <property type="match status" value="1"/>
</dbReference>
<name>A0A8C5WB71_MICMU</name>
<reference evidence="1" key="3">
    <citation type="submission" date="2025-09" db="UniProtKB">
        <authorList>
            <consortium name="Ensembl"/>
        </authorList>
    </citation>
    <scope>IDENTIFICATION</scope>
</reference>